<dbReference type="EMBL" id="LS483452">
    <property type="protein sequence ID" value="SQH74387.1"/>
    <property type="molecule type" value="Genomic_DNA"/>
</dbReference>
<organism evidence="1 2">
    <name type="scientific">Shewanella benthica</name>
    <dbReference type="NCBI Taxonomy" id="43661"/>
    <lineage>
        <taxon>Bacteria</taxon>
        <taxon>Pseudomonadati</taxon>
        <taxon>Pseudomonadota</taxon>
        <taxon>Gammaproteobacteria</taxon>
        <taxon>Alteromonadales</taxon>
        <taxon>Shewanellaceae</taxon>
        <taxon>Shewanella</taxon>
    </lineage>
</organism>
<name>A0A330M3X1_9GAMM</name>
<proteinExistence type="predicted"/>
<accession>A0A330M3X1</accession>
<dbReference type="AlphaFoldDB" id="A0A330M3X1"/>
<sequence length="45" mass="5241">MFFAELAKVFNDGFCLVKMWRKQLNLINYKVNVFTKGSLVNVLNS</sequence>
<evidence type="ECO:0000313" key="1">
    <source>
        <dbReference type="EMBL" id="SQH74387.1"/>
    </source>
</evidence>
<dbReference type="Proteomes" id="UP000250123">
    <property type="component" value="Chromosome SHEWBE"/>
</dbReference>
<reference evidence="2" key="1">
    <citation type="submission" date="2018-06" db="EMBL/GenBank/DDBJ databases">
        <authorList>
            <person name="Cea G.-C."/>
            <person name="William W."/>
        </authorList>
    </citation>
    <scope>NUCLEOTIDE SEQUENCE [LARGE SCALE GENOMIC DNA]</scope>
    <source>
        <strain evidence="2">DB21MT-2</strain>
    </source>
</reference>
<evidence type="ECO:0000313" key="2">
    <source>
        <dbReference type="Proteomes" id="UP000250123"/>
    </source>
</evidence>
<protein>
    <submittedName>
        <fullName evidence="1">Uncharacterized protein</fullName>
    </submittedName>
</protein>
<dbReference type="KEGG" id="sbk:SHEWBE_0398"/>
<gene>
    <name evidence="1" type="ORF">SHEWBE_0398</name>
</gene>